<protein>
    <submittedName>
        <fullName evidence="2">Root hair defective 3 GTP-binding protein</fullName>
    </submittedName>
</protein>
<dbReference type="PANTHER" id="PTHR45923">
    <property type="entry name" value="PROTEIN SEY1"/>
    <property type="match status" value="1"/>
</dbReference>
<comment type="caution">
    <text evidence="2">The sequence shown here is derived from an EMBL/GenBank/DDBJ whole genome shotgun (WGS) entry which is preliminary data.</text>
</comment>
<dbReference type="Gramene" id="OMO58969">
    <property type="protein sequence ID" value="OMO58969"/>
    <property type="gene ID" value="CCACVL1_25196"/>
</dbReference>
<dbReference type="EMBL" id="AWWV01014053">
    <property type="protein sequence ID" value="OMO58969.1"/>
    <property type="molecule type" value="Genomic_DNA"/>
</dbReference>
<dbReference type="InterPro" id="IPR046758">
    <property type="entry name" value="Sey1/RHD3-like_3HB"/>
</dbReference>
<proteinExistence type="predicted"/>
<dbReference type="AlphaFoldDB" id="A0A1R3GLN3"/>
<dbReference type="GO" id="GO:0003924">
    <property type="term" value="F:GTPase activity"/>
    <property type="evidence" value="ECO:0007669"/>
    <property type="project" value="TreeGrafter"/>
</dbReference>
<organism evidence="2 3">
    <name type="scientific">Corchorus capsularis</name>
    <name type="common">Jute</name>
    <dbReference type="NCBI Taxonomy" id="210143"/>
    <lineage>
        <taxon>Eukaryota</taxon>
        <taxon>Viridiplantae</taxon>
        <taxon>Streptophyta</taxon>
        <taxon>Embryophyta</taxon>
        <taxon>Tracheophyta</taxon>
        <taxon>Spermatophyta</taxon>
        <taxon>Magnoliopsida</taxon>
        <taxon>eudicotyledons</taxon>
        <taxon>Gunneridae</taxon>
        <taxon>Pentapetalae</taxon>
        <taxon>rosids</taxon>
        <taxon>malvids</taxon>
        <taxon>Malvales</taxon>
        <taxon>Malvaceae</taxon>
        <taxon>Grewioideae</taxon>
        <taxon>Apeibeae</taxon>
        <taxon>Corchorus</taxon>
    </lineage>
</organism>
<dbReference type="Proteomes" id="UP000188268">
    <property type="component" value="Unassembled WGS sequence"/>
</dbReference>
<gene>
    <name evidence="2" type="ORF">CCACVL1_25196</name>
</gene>
<name>A0A1R3GLN3_COCAP</name>
<feature type="domain" description="Sey1/RHD3-like three-helix bundle" evidence="1">
    <location>
        <begin position="9"/>
        <end position="261"/>
    </location>
</feature>
<dbReference type="Pfam" id="PF20428">
    <property type="entry name" value="Sey1_3HB"/>
    <property type="match status" value="1"/>
</dbReference>
<dbReference type="InterPro" id="IPR008803">
    <property type="entry name" value="RHD3/Sey1"/>
</dbReference>
<accession>A0A1R3GLN3</accession>
<evidence type="ECO:0000313" key="3">
    <source>
        <dbReference type="Proteomes" id="UP000188268"/>
    </source>
</evidence>
<dbReference type="GO" id="GO:0016320">
    <property type="term" value="P:endoplasmic reticulum membrane fusion"/>
    <property type="evidence" value="ECO:0007669"/>
    <property type="project" value="TreeGrafter"/>
</dbReference>
<keyword evidence="3" id="KW-1185">Reference proteome</keyword>
<sequence>MERKNNRESNEILSQCRLKYEELLNEALCKQLDRIFANPNGETWAEIRRLLVSETQTAVGKLLLADISDLDLDDKERIKMAQDLAQYLSDYGRNVVKLKAKEGADKVLQRMKVRYSFILNDTLVRRKTNEKTAQQACIESLKLLAVMVAIRLDEKPVQIDNKVFSFVKKKMDHHESTHSSKHNKIFEFSKDAMGKVEEKLISSKKEKQDKVIENMLISSLMGRKSKSKDTLIGTTWPEVSPEDTLITPEQCKVLWEYFHAELLSQTQGFTSGLAAASQVHAAYVGAGIGAKATILAAAYGGGGGGGGA</sequence>
<dbReference type="STRING" id="210143.A0A1R3GLN3"/>
<dbReference type="GO" id="GO:0005783">
    <property type="term" value="C:endoplasmic reticulum"/>
    <property type="evidence" value="ECO:0007669"/>
    <property type="project" value="TreeGrafter"/>
</dbReference>
<evidence type="ECO:0000259" key="1">
    <source>
        <dbReference type="Pfam" id="PF20428"/>
    </source>
</evidence>
<dbReference type="PANTHER" id="PTHR45923:SF2">
    <property type="entry name" value="PROTEIN SEY1"/>
    <property type="match status" value="1"/>
</dbReference>
<dbReference type="OrthoDB" id="10336708at2759"/>
<evidence type="ECO:0000313" key="2">
    <source>
        <dbReference type="EMBL" id="OMO58969.1"/>
    </source>
</evidence>
<reference evidence="2 3" key="1">
    <citation type="submission" date="2013-09" db="EMBL/GenBank/DDBJ databases">
        <title>Corchorus capsularis genome sequencing.</title>
        <authorList>
            <person name="Alam M."/>
            <person name="Haque M.S."/>
            <person name="Islam M.S."/>
            <person name="Emdad E.M."/>
            <person name="Islam M.M."/>
            <person name="Ahmed B."/>
            <person name="Halim A."/>
            <person name="Hossen Q.M.M."/>
            <person name="Hossain M.Z."/>
            <person name="Ahmed R."/>
            <person name="Khan M.M."/>
            <person name="Islam R."/>
            <person name="Rashid M.M."/>
            <person name="Khan S.A."/>
            <person name="Rahman M.S."/>
            <person name="Alam M."/>
        </authorList>
    </citation>
    <scope>NUCLEOTIDE SEQUENCE [LARGE SCALE GENOMIC DNA]</scope>
    <source>
        <strain evidence="3">cv. CVL-1</strain>
        <tissue evidence="2">Whole seedling</tissue>
    </source>
</reference>